<dbReference type="EMBL" id="CM000144">
    <property type="protein sequence ID" value="EAZ38512.1"/>
    <property type="molecule type" value="Genomic_DNA"/>
</dbReference>
<reference evidence="2" key="2">
    <citation type="submission" date="2008-12" db="EMBL/GenBank/DDBJ databases">
        <title>Improved gene annotation of the rice (Oryza sativa) genomes.</title>
        <authorList>
            <person name="Wang J."/>
            <person name="Li R."/>
            <person name="Fan W."/>
            <person name="Huang Q."/>
            <person name="Zhang J."/>
            <person name="Zhou Y."/>
            <person name="Hu Y."/>
            <person name="Zi S."/>
            <person name="Li J."/>
            <person name="Ni P."/>
            <person name="Zheng H."/>
            <person name="Zhang Y."/>
            <person name="Zhao M."/>
            <person name="Hao Q."/>
            <person name="McDermott J."/>
            <person name="Samudrala R."/>
            <person name="Kristiansen K."/>
            <person name="Wong G.K.-S."/>
        </authorList>
    </citation>
    <scope>NUCLEOTIDE SEQUENCE</scope>
</reference>
<accession>A3BG23</accession>
<protein>
    <submittedName>
        <fullName evidence="2">Uncharacterized protein</fullName>
    </submittedName>
</protein>
<organism evidence="2">
    <name type="scientific">Oryza sativa subsp. japonica</name>
    <name type="common">Rice</name>
    <dbReference type="NCBI Taxonomy" id="39947"/>
    <lineage>
        <taxon>Eukaryota</taxon>
        <taxon>Viridiplantae</taxon>
        <taxon>Streptophyta</taxon>
        <taxon>Embryophyta</taxon>
        <taxon>Tracheophyta</taxon>
        <taxon>Spermatophyta</taxon>
        <taxon>Magnoliopsida</taxon>
        <taxon>Liliopsida</taxon>
        <taxon>Poales</taxon>
        <taxon>Poaceae</taxon>
        <taxon>BOP clade</taxon>
        <taxon>Oryzoideae</taxon>
        <taxon>Oryzeae</taxon>
        <taxon>Oryzinae</taxon>
        <taxon>Oryza</taxon>
        <taxon>Oryza sativa</taxon>
    </lineage>
</organism>
<feature type="region of interest" description="Disordered" evidence="1">
    <location>
        <begin position="198"/>
        <end position="230"/>
    </location>
</feature>
<proteinExistence type="predicted"/>
<evidence type="ECO:0000256" key="1">
    <source>
        <dbReference type="SAM" id="MobiDB-lite"/>
    </source>
</evidence>
<sequence length="230" mass="25968">MPINAVIIPHIPTSVMRARVSRRRLAHRSITKQCFFRPVCQCSDNPVDVLFGQRTATSGLWKPQAWEVQRRRIWQRQVQFGYSCTPCNCISSTILLAAVPPLPYPRRTKNAIKLISMDKKPARNLTGFLATTAGTVVNNNNSGKLPGLSRKLLQKALSEHKKNALTKVKSSGNTREHSMVLRDEWEDEIATLRLQFEQKDIEEENEGKNNLKPQRGGANKEQIQAGDGRN</sequence>
<reference evidence="2" key="1">
    <citation type="journal article" date="2005" name="PLoS Biol.">
        <title>The genomes of Oryza sativa: a history of duplications.</title>
        <authorList>
            <person name="Yu J."/>
            <person name="Wang J."/>
            <person name="Lin W."/>
            <person name="Li S."/>
            <person name="Li H."/>
            <person name="Zhou J."/>
            <person name="Ni P."/>
            <person name="Dong W."/>
            <person name="Hu S."/>
            <person name="Zeng C."/>
            <person name="Zhang J."/>
            <person name="Zhang Y."/>
            <person name="Li R."/>
            <person name="Xu Z."/>
            <person name="Li S."/>
            <person name="Li X."/>
            <person name="Zheng H."/>
            <person name="Cong L."/>
            <person name="Lin L."/>
            <person name="Yin J."/>
            <person name="Geng J."/>
            <person name="Li G."/>
            <person name="Shi J."/>
            <person name="Liu J."/>
            <person name="Lv H."/>
            <person name="Li J."/>
            <person name="Wang J."/>
            <person name="Deng Y."/>
            <person name="Ran L."/>
            <person name="Shi X."/>
            <person name="Wang X."/>
            <person name="Wu Q."/>
            <person name="Li C."/>
            <person name="Ren X."/>
            <person name="Wang J."/>
            <person name="Wang X."/>
            <person name="Li D."/>
            <person name="Liu D."/>
            <person name="Zhang X."/>
            <person name="Ji Z."/>
            <person name="Zhao W."/>
            <person name="Sun Y."/>
            <person name="Zhang Z."/>
            <person name="Bao J."/>
            <person name="Han Y."/>
            <person name="Dong L."/>
            <person name="Ji J."/>
            <person name="Chen P."/>
            <person name="Wu S."/>
            <person name="Liu J."/>
            <person name="Xiao Y."/>
            <person name="Bu D."/>
            <person name="Tan J."/>
            <person name="Yang L."/>
            <person name="Ye C."/>
            <person name="Zhang J."/>
            <person name="Xu J."/>
            <person name="Zhou Y."/>
            <person name="Yu Y."/>
            <person name="Zhang B."/>
            <person name="Zhuang S."/>
            <person name="Wei H."/>
            <person name="Liu B."/>
            <person name="Lei M."/>
            <person name="Yu H."/>
            <person name="Li Y."/>
            <person name="Xu H."/>
            <person name="Wei S."/>
            <person name="He X."/>
            <person name="Fang L."/>
            <person name="Zhang Z."/>
            <person name="Zhang Y."/>
            <person name="Huang X."/>
            <person name="Su Z."/>
            <person name="Tong W."/>
            <person name="Li J."/>
            <person name="Tong Z."/>
            <person name="Li S."/>
            <person name="Ye J."/>
            <person name="Wang L."/>
            <person name="Fang L."/>
            <person name="Lei T."/>
            <person name="Chen C."/>
            <person name="Chen H."/>
            <person name="Xu Z."/>
            <person name="Li H."/>
            <person name="Huang H."/>
            <person name="Zhang F."/>
            <person name="Xu H."/>
            <person name="Li N."/>
            <person name="Zhao C."/>
            <person name="Li S."/>
            <person name="Dong L."/>
            <person name="Huang Y."/>
            <person name="Li L."/>
            <person name="Xi Y."/>
            <person name="Qi Q."/>
            <person name="Li W."/>
            <person name="Zhang B."/>
            <person name="Hu W."/>
            <person name="Zhang Y."/>
            <person name="Tian X."/>
            <person name="Jiao Y."/>
            <person name="Liang X."/>
            <person name="Jin J."/>
            <person name="Gao L."/>
            <person name="Zheng W."/>
            <person name="Hao B."/>
            <person name="Liu S."/>
            <person name="Wang W."/>
            <person name="Yuan L."/>
            <person name="Cao M."/>
            <person name="McDermott J."/>
            <person name="Samudrala R."/>
            <person name="Wang J."/>
            <person name="Wong G.K."/>
            <person name="Yang H."/>
        </authorList>
    </citation>
    <scope>NUCLEOTIDE SEQUENCE [LARGE SCALE GENOMIC DNA]</scope>
</reference>
<evidence type="ECO:0000313" key="2">
    <source>
        <dbReference type="EMBL" id="EAZ38512.1"/>
    </source>
</evidence>
<gene>
    <name evidence="2" type="ORF">OsJ_22898</name>
</gene>
<dbReference type="Proteomes" id="UP000007752">
    <property type="component" value="Chromosome 7"/>
</dbReference>
<name>A3BG23_ORYSJ</name>
<dbReference type="AlphaFoldDB" id="A3BG23"/>